<evidence type="ECO:0000313" key="2">
    <source>
        <dbReference type="Proteomes" id="UP000532769"/>
    </source>
</evidence>
<dbReference type="EMBL" id="JAASRS010000001">
    <property type="protein sequence ID" value="NIK14662.1"/>
    <property type="molecule type" value="Genomic_DNA"/>
</dbReference>
<evidence type="ECO:0000313" key="1">
    <source>
        <dbReference type="EMBL" id="NIK14662.1"/>
    </source>
</evidence>
<comment type="caution">
    <text evidence="1">The sequence shown here is derived from an EMBL/GenBank/DDBJ whole genome shotgun (WGS) entry which is preliminary data.</text>
</comment>
<name>A0A846MDM9_9BACL</name>
<accession>A0A846MDM9</accession>
<dbReference type="Proteomes" id="UP000532769">
    <property type="component" value="Unassembled WGS sequence"/>
</dbReference>
<organism evidence="1 2">
    <name type="scientific">Saccharococcus thermophilus</name>
    <dbReference type="NCBI Taxonomy" id="29396"/>
    <lineage>
        <taxon>Bacteria</taxon>
        <taxon>Bacillati</taxon>
        <taxon>Bacillota</taxon>
        <taxon>Bacilli</taxon>
        <taxon>Bacillales</taxon>
        <taxon>Anoxybacillaceae</taxon>
        <taxon>Saccharococcus</taxon>
    </lineage>
</organism>
<keyword evidence="2" id="KW-1185">Reference proteome</keyword>
<sequence>MHTFSDWSKTDFMSTADQQQWSVQLQMLGGYIENQLNRILENRPNPRFSEFTLDLLDLSSISIQISIPPELESYRHQLSLYNDTIKLIQELEIGRQ</sequence>
<proteinExistence type="predicted"/>
<reference evidence="1 2" key="1">
    <citation type="submission" date="2020-03" db="EMBL/GenBank/DDBJ databases">
        <title>Genomic Encyclopedia of Archaeal and Bacterial Type Strains, Phase II (KMG-II): from individual species to whole genera.</title>
        <authorList>
            <person name="Goeker M."/>
        </authorList>
    </citation>
    <scope>NUCLEOTIDE SEQUENCE [LARGE SCALE GENOMIC DNA]</scope>
    <source>
        <strain evidence="1 2">DSM 4749</strain>
    </source>
</reference>
<gene>
    <name evidence="1" type="ORF">BDD39_001172</name>
</gene>
<protein>
    <submittedName>
        <fullName evidence="1">Uncharacterized protein</fullName>
    </submittedName>
</protein>
<dbReference type="AlphaFoldDB" id="A0A846MDM9"/>